<dbReference type="InterPro" id="IPR013219">
    <property type="entry name" value="Ribosomal_mS33"/>
</dbReference>
<dbReference type="EMBL" id="BRXY01000139">
    <property type="protein sequence ID" value="GMH70357.1"/>
    <property type="molecule type" value="Genomic_DNA"/>
</dbReference>
<keyword evidence="5" id="KW-0687">Ribonucleoprotein</keyword>
<feature type="compositionally biased region" description="Basic and acidic residues" evidence="7">
    <location>
        <begin position="66"/>
        <end position="76"/>
    </location>
</feature>
<evidence type="ECO:0000256" key="3">
    <source>
        <dbReference type="ARBA" id="ARBA00022980"/>
    </source>
</evidence>
<dbReference type="Proteomes" id="UP001165085">
    <property type="component" value="Unassembled WGS sequence"/>
</dbReference>
<dbReference type="PANTHER" id="PTHR13362:SF2">
    <property type="entry name" value="SMALL RIBOSOMAL SUBUNIT PROTEIN MS33"/>
    <property type="match status" value="1"/>
</dbReference>
<evidence type="ECO:0000256" key="7">
    <source>
        <dbReference type="SAM" id="MobiDB-lite"/>
    </source>
</evidence>
<keyword evidence="9" id="KW-1185">Reference proteome</keyword>
<evidence type="ECO:0000256" key="4">
    <source>
        <dbReference type="ARBA" id="ARBA00023128"/>
    </source>
</evidence>
<dbReference type="GO" id="GO:1990904">
    <property type="term" value="C:ribonucleoprotein complex"/>
    <property type="evidence" value="ECO:0007669"/>
    <property type="project" value="UniProtKB-KW"/>
</dbReference>
<feature type="compositionally biased region" description="Basic residues" evidence="7">
    <location>
        <begin position="87"/>
        <end position="98"/>
    </location>
</feature>
<organism evidence="8 9">
    <name type="scientific">Triparma strigata</name>
    <dbReference type="NCBI Taxonomy" id="1606541"/>
    <lineage>
        <taxon>Eukaryota</taxon>
        <taxon>Sar</taxon>
        <taxon>Stramenopiles</taxon>
        <taxon>Ochrophyta</taxon>
        <taxon>Bolidophyceae</taxon>
        <taxon>Parmales</taxon>
        <taxon>Triparmaceae</taxon>
        <taxon>Triparma</taxon>
    </lineage>
</organism>
<keyword evidence="4" id="KW-0496">Mitochondrion</keyword>
<dbReference type="GO" id="GO:0005739">
    <property type="term" value="C:mitochondrion"/>
    <property type="evidence" value="ECO:0007669"/>
    <property type="project" value="UniProtKB-SubCell"/>
</dbReference>
<comment type="subcellular location">
    <subcellularLocation>
        <location evidence="1">Mitochondrion</location>
    </subcellularLocation>
</comment>
<proteinExistence type="inferred from homology"/>
<keyword evidence="3" id="KW-0689">Ribosomal protein</keyword>
<gene>
    <name evidence="8" type="ORF">TrST_g4882</name>
</gene>
<evidence type="ECO:0000256" key="1">
    <source>
        <dbReference type="ARBA" id="ARBA00004173"/>
    </source>
</evidence>
<evidence type="ECO:0000313" key="8">
    <source>
        <dbReference type="EMBL" id="GMH70357.1"/>
    </source>
</evidence>
<dbReference type="GO" id="GO:0005840">
    <property type="term" value="C:ribosome"/>
    <property type="evidence" value="ECO:0007669"/>
    <property type="project" value="UniProtKB-KW"/>
</dbReference>
<evidence type="ECO:0000313" key="9">
    <source>
        <dbReference type="Proteomes" id="UP001165085"/>
    </source>
</evidence>
<evidence type="ECO:0000256" key="2">
    <source>
        <dbReference type="ARBA" id="ARBA00008970"/>
    </source>
</evidence>
<evidence type="ECO:0000256" key="5">
    <source>
        <dbReference type="ARBA" id="ARBA00023274"/>
    </source>
</evidence>
<feature type="region of interest" description="Disordered" evidence="7">
    <location>
        <begin position="66"/>
        <end position="98"/>
    </location>
</feature>
<comment type="caution">
    <text evidence="8">The sequence shown here is derived from an EMBL/GenBank/DDBJ whole genome shotgun (WGS) entry which is preliminary data.</text>
</comment>
<accession>A0A9W7AJ68</accession>
<sequence length="98" mass="11234">MTTRVAHAFQVSCRIFGNNPNPTNLRSGAKVLKKKMKGEMLARYYPEPIEPYIRKQFPGYMTDIEERRAKKLETMRRRGKGPPPKGQGKRATKGKGKK</sequence>
<dbReference type="OrthoDB" id="6495301at2759"/>
<dbReference type="AlphaFoldDB" id="A0A9W7AJ68"/>
<dbReference type="PANTHER" id="PTHR13362">
    <property type="entry name" value="MITOCHONDRIAL RIBOSOMAL PROTEIN S33"/>
    <property type="match status" value="1"/>
</dbReference>
<dbReference type="Pfam" id="PF08293">
    <property type="entry name" value="MRP-S33"/>
    <property type="match status" value="1"/>
</dbReference>
<name>A0A9W7AJ68_9STRA</name>
<comment type="similarity">
    <text evidence="2">Belongs to the mitochondrion-specific ribosomal protein mS33 family.</text>
</comment>
<reference evidence="9" key="1">
    <citation type="journal article" date="2023" name="Commun. Biol.">
        <title>Genome analysis of Parmales, the sister group of diatoms, reveals the evolutionary specialization of diatoms from phago-mixotrophs to photoautotrophs.</title>
        <authorList>
            <person name="Ban H."/>
            <person name="Sato S."/>
            <person name="Yoshikawa S."/>
            <person name="Yamada K."/>
            <person name="Nakamura Y."/>
            <person name="Ichinomiya M."/>
            <person name="Sato N."/>
            <person name="Blanc-Mathieu R."/>
            <person name="Endo H."/>
            <person name="Kuwata A."/>
            <person name="Ogata H."/>
        </authorList>
    </citation>
    <scope>NUCLEOTIDE SEQUENCE [LARGE SCALE GENOMIC DNA]</scope>
    <source>
        <strain evidence="9">NIES 3701</strain>
    </source>
</reference>
<protein>
    <recommendedName>
        <fullName evidence="6">Small ribosomal subunit protein mS33</fullName>
    </recommendedName>
</protein>
<evidence type="ECO:0000256" key="6">
    <source>
        <dbReference type="ARBA" id="ARBA00035132"/>
    </source>
</evidence>